<dbReference type="InterPro" id="IPR011711">
    <property type="entry name" value="GntR_C"/>
</dbReference>
<evidence type="ECO:0000259" key="5">
    <source>
        <dbReference type="PROSITE" id="PS50949"/>
    </source>
</evidence>
<evidence type="ECO:0000256" key="4">
    <source>
        <dbReference type="SAM" id="MobiDB-lite"/>
    </source>
</evidence>
<evidence type="ECO:0000256" key="1">
    <source>
        <dbReference type="ARBA" id="ARBA00023015"/>
    </source>
</evidence>
<reference evidence="7" key="1">
    <citation type="journal article" date="2019" name="Int. J. Syst. Evol. Microbiol.">
        <title>The Global Catalogue of Microorganisms (GCM) 10K type strain sequencing project: providing services to taxonomists for standard genome sequencing and annotation.</title>
        <authorList>
            <consortium name="The Broad Institute Genomics Platform"/>
            <consortium name="The Broad Institute Genome Sequencing Center for Infectious Disease"/>
            <person name="Wu L."/>
            <person name="Ma J."/>
        </authorList>
    </citation>
    <scope>NUCLEOTIDE SEQUENCE [LARGE SCALE GENOMIC DNA]</scope>
    <source>
        <strain evidence="7">JCM 18304</strain>
    </source>
</reference>
<dbReference type="PANTHER" id="PTHR43537">
    <property type="entry name" value="TRANSCRIPTIONAL REGULATOR, GNTR FAMILY"/>
    <property type="match status" value="1"/>
</dbReference>
<evidence type="ECO:0000313" key="7">
    <source>
        <dbReference type="Proteomes" id="UP001501570"/>
    </source>
</evidence>
<dbReference type="Gene3D" id="1.10.10.10">
    <property type="entry name" value="Winged helix-like DNA-binding domain superfamily/Winged helix DNA-binding domain"/>
    <property type="match status" value="1"/>
</dbReference>
<keyword evidence="3" id="KW-0804">Transcription</keyword>
<dbReference type="SUPFAM" id="SSF48008">
    <property type="entry name" value="GntR ligand-binding domain-like"/>
    <property type="match status" value="1"/>
</dbReference>
<feature type="domain" description="HTH gntR-type" evidence="5">
    <location>
        <begin position="50"/>
        <end position="117"/>
    </location>
</feature>
<dbReference type="CDD" id="cd07377">
    <property type="entry name" value="WHTH_GntR"/>
    <property type="match status" value="1"/>
</dbReference>
<evidence type="ECO:0000256" key="3">
    <source>
        <dbReference type="ARBA" id="ARBA00023163"/>
    </source>
</evidence>
<gene>
    <name evidence="6" type="ORF">GCM10023322_78830</name>
</gene>
<sequence length="290" mass="30672">MAGTGDQCAVRDQTAIPDQSAIPGQTANPEQPAIRDQTGSRGRPAGRGSGSVTEQVVRRIEQLVLGDLEPGAELPSESDLGTELGVSRLTVREAIKGLQARGLVEIHRGRRPTVAYPNARPIGDFFASAIRRDPRQLLDLLEVRRALEVHTASLAAQRASRAEVAAAESALAAMSQVAEGGDPDAIHAADIRFHESLAAASGNQLLNFLIEAMEGPLHASRLQSLRGHLTRGGSIADVIGQHDAILDRIRARDAAGAAAAMRDHLAQTARDLRAAFATLSTPEAETLELP</sequence>
<dbReference type="Pfam" id="PF00392">
    <property type="entry name" value="GntR"/>
    <property type="match status" value="1"/>
</dbReference>
<evidence type="ECO:0000256" key="2">
    <source>
        <dbReference type="ARBA" id="ARBA00023125"/>
    </source>
</evidence>
<dbReference type="Gene3D" id="1.20.120.530">
    <property type="entry name" value="GntR ligand-binding domain-like"/>
    <property type="match status" value="1"/>
</dbReference>
<dbReference type="RefSeq" id="WP_345638582.1">
    <property type="nucleotide sequence ID" value="NZ_BAABJQ010000044.1"/>
</dbReference>
<dbReference type="InterPro" id="IPR008920">
    <property type="entry name" value="TF_FadR/GntR_C"/>
</dbReference>
<dbReference type="Proteomes" id="UP001501570">
    <property type="component" value="Unassembled WGS sequence"/>
</dbReference>
<dbReference type="Pfam" id="PF07729">
    <property type="entry name" value="FCD"/>
    <property type="match status" value="1"/>
</dbReference>
<keyword evidence="7" id="KW-1185">Reference proteome</keyword>
<dbReference type="PROSITE" id="PS50949">
    <property type="entry name" value="HTH_GNTR"/>
    <property type="match status" value="1"/>
</dbReference>
<organism evidence="6 7">
    <name type="scientific">Rugosimonospora acidiphila</name>
    <dbReference type="NCBI Taxonomy" id="556531"/>
    <lineage>
        <taxon>Bacteria</taxon>
        <taxon>Bacillati</taxon>
        <taxon>Actinomycetota</taxon>
        <taxon>Actinomycetes</taxon>
        <taxon>Micromonosporales</taxon>
        <taxon>Micromonosporaceae</taxon>
        <taxon>Rugosimonospora</taxon>
    </lineage>
</organism>
<dbReference type="SMART" id="SM00895">
    <property type="entry name" value="FCD"/>
    <property type="match status" value="1"/>
</dbReference>
<dbReference type="PRINTS" id="PR00035">
    <property type="entry name" value="HTHGNTR"/>
</dbReference>
<keyword evidence="1" id="KW-0805">Transcription regulation</keyword>
<keyword evidence="2" id="KW-0238">DNA-binding</keyword>
<evidence type="ECO:0000313" key="6">
    <source>
        <dbReference type="EMBL" id="GAA5200594.1"/>
    </source>
</evidence>
<dbReference type="PANTHER" id="PTHR43537:SF44">
    <property type="entry name" value="GNTR FAMILY REGULATORY PROTEIN"/>
    <property type="match status" value="1"/>
</dbReference>
<name>A0ABP9SSF3_9ACTN</name>
<dbReference type="SUPFAM" id="SSF46785">
    <property type="entry name" value="Winged helix' DNA-binding domain"/>
    <property type="match status" value="1"/>
</dbReference>
<dbReference type="SMART" id="SM00345">
    <property type="entry name" value="HTH_GNTR"/>
    <property type="match status" value="1"/>
</dbReference>
<comment type="caution">
    <text evidence="6">The sequence shown here is derived from an EMBL/GenBank/DDBJ whole genome shotgun (WGS) entry which is preliminary data.</text>
</comment>
<protein>
    <submittedName>
        <fullName evidence="6">FadR/GntR family transcriptional regulator</fullName>
    </submittedName>
</protein>
<proteinExistence type="predicted"/>
<accession>A0ABP9SSF3</accession>
<dbReference type="InterPro" id="IPR036388">
    <property type="entry name" value="WH-like_DNA-bd_sf"/>
</dbReference>
<feature type="region of interest" description="Disordered" evidence="4">
    <location>
        <begin position="1"/>
        <end position="54"/>
    </location>
</feature>
<dbReference type="InterPro" id="IPR000524">
    <property type="entry name" value="Tscrpt_reg_HTH_GntR"/>
</dbReference>
<dbReference type="InterPro" id="IPR036390">
    <property type="entry name" value="WH_DNA-bd_sf"/>
</dbReference>
<dbReference type="EMBL" id="BAABJQ010000044">
    <property type="protein sequence ID" value="GAA5200594.1"/>
    <property type="molecule type" value="Genomic_DNA"/>
</dbReference>